<evidence type="ECO:0000313" key="2">
    <source>
        <dbReference type="Proteomes" id="UP000054279"/>
    </source>
</evidence>
<reference evidence="1 2" key="1">
    <citation type="submission" date="2014-06" db="EMBL/GenBank/DDBJ databases">
        <title>Evolutionary Origins and Diversification of the Mycorrhizal Mutualists.</title>
        <authorList>
            <consortium name="DOE Joint Genome Institute"/>
            <consortium name="Mycorrhizal Genomics Consortium"/>
            <person name="Kohler A."/>
            <person name="Kuo A."/>
            <person name="Nagy L.G."/>
            <person name="Floudas D."/>
            <person name="Copeland A."/>
            <person name="Barry K.W."/>
            <person name="Cichocki N."/>
            <person name="Veneault-Fourrey C."/>
            <person name="LaButti K."/>
            <person name="Lindquist E.A."/>
            <person name="Lipzen A."/>
            <person name="Lundell T."/>
            <person name="Morin E."/>
            <person name="Murat C."/>
            <person name="Riley R."/>
            <person name="Ohm R."/>
            <person name="Sun H."/>
            <person name="Tunlid A."/>
            <person name="Henrissat B."/>
            <person name="Grigoriev I.V."/>
            <person name="Hibbett D.S."/>
            <person name="Martin F."/>
        </authorList>
    </citation>
    <scope>NUCLEOTIDE SEQUENCE [LARGE SCALE GENOMIC DNA]</scope>
    <source>
        <strain evidence="1 2">SS14</strain>
    </source>
</reference>
<proteinExistence type="predicted"/>
<evidence type="ECO:0000313" key="1">
    <source>
        <dbReference type="EMBL" id="KIJ41833.1"/>
    </source>
</evidence>
<dbReference type="EMBL" id="KN837134">
    <property type="protein sequence ID" value="KIJ41833.1"/>
    <property type="molecule type" value="Genomic_DNA"/>
</dbReference>
<keyword evidence="2" id="KW-1185">Reference proteome</keyword>
<accession>A0A0C9UFQ6</accession>
<dbReference type="HOGENOM" id="CLU_1462227_0_0_1"/>
<dbReference type="Proteomes" id="UP000054279">
    <property type="component" value="Unassembled WGS sequence"/>
</dbReference>
<protein>
    <submittedName>
        <fullName evidence="1">Uncharacterized protein</fullName>
    </submittedName>
</protein>
<sequence length="185" mass="20573">MVSGGYWKSNGNWITASSNVCLFFRHNPRLQALLGWVDLATVIPGFVKPPPHKNLQTKSWEQTSGVKAIPLFVAAVPHIGDETKFEDCLYVISQAGDIVKPGHFVIYGDLKTDVRAVGCIAQILQETGCTHSFIVLQKFSIGSQHTNLEMPTLHKDPEHTHILMKPKSMYNMTVQDQAVLHQPKA</sequence>
<organism evidence="1 2">
    <name type="scientific">Sphaerobolus stellatus (strain SS14)</name>
    <dbReference type="NCBI Taxonomy" id="990650"/>
    <lineage>
        <taxon>Eukaryota</taxon>
        <taxon>Fungi</taxon>
        <taxon>Dikarya</taxon>
        <taxon>Basidiomycota</taxon>
        <taxon>Agaricomycotina</taxon>
        <taxon>Agaricomycetes</taxon>
        <taxon>Phallomycetidae</taxon>
        <taxon>Geastrales</taxon>
        <taxon>Sphaerobolaceae</taxon>
        <taxon>Sphaerobolus</taxon>
    </lineage>
</organism>
<gene>
    <name evidence="1" type="ORF">M422DRAFT_48500</name>
</gene>
<dbReference type="AlphaFoldDB" id="A0A0C9UFQ6"/>
<name>A0A0C9UFQ6_SPHS4</name>